<dbReference type="Pfam" id="PF01408">
    <property type="entry name" value="GFO_IDH_MocA"/>
    <property type="match status" value="1"/>
</dbReference>
<organism evidence="3 4">
    <name type="scientific">Candidatus Desantisbacteria bacterium CG_4_10_14_0_8_um_filter_39_17</name>
    <dbReference type="NCBI Taxonomy" id="1974542"/>
    <lineage>
        <taxon>Bacteria</taxon>
        <taxon>Candidatus Desantisiibacteriota</taxon>
    </lineage>
</organism>
<dbReference type="InterPro" id="IPR036291">
    <property type="entry name" value="NAD(P)-bd_dom_sf"/>
</dbReference>
<dbReference type="InterPro" id="IPR004104">
    <property type="entry name" value="Gfo/Idh/MocA-like_OxRdtase_C"/>
</dbReference>
<dbReference type="PANTHER" id="PTHR43249">
    <property type="entry name" value="UDP-N-ACETYL-2-AMINO-2-DEOXY-D-GLUCURONATE OXIDASE"/>
    <property type="match status" value="1"/>
</dbReference>
<evidence type="ECO:0000313" key="3">
    <source>
        <dbReference type="EMBL" id="PIZ16135.1"/>
    </source>
</evidence>
<evidence type="ECO:0000259" key="1">
    <source>
        <dbReference type="Pfam" id="PF01408"/>
    </source>
</evidence>
<reference evidence="4" key="1">
    <citation type="submission" date="2017-09" db="EMBL/GenBank/DDBJ databases">
        <title>Depth-based differentiation of microbial function through sediment-hosted aquifers and enrichment of novel symbionts in the deep terrestrial subsurface.</title>
        <authorList>
            <person name="Probst A.J."/>
            <person name="Ladd B."/>
            <person name="Jarett J.K."/>
            <person name="Geller-Mcgrath D.E."/>
            <person name="Sieber C.M.K."/>
            <person name="Emerson J.B."/>
            <person name="Anantharaman K."/>
            <person name="Thomas B.C."/>
            <person name="Malmstrom R."/>
            <person name="Stieglmeier M."/>
            <person name="Klingl A."/>
            <person name="Woyke T."/>
            <person name="Ryan C.M."/>
            <person name="Banfield J.F."/>
        </authorList>
    </citation>
    <scope>NUCLEOTIDE SEQUENCE [LARGE SCALE GENOMIC DNA]</scope>
</reference>
<dbReference type="EMBL" id="PFMS01000059">
    <property type="protein sequence ID" value="PIZ16135.1"/>
    <property type="molecule type" value="Genomic_DNA"/>
</dbReference>
<dbReference type="AlphaFoldDB" id="A0A2H9PD20"/>
<sequence length="364" mass="40428">MRKNSADTKGKFRMDKMGIGIIGCGEIAVAHSIGISKTENARIAMVMDTNIALAKDLGEKYNAPFTDKVEELLSSKEVEVVYIATPHYLHAPIAIKAAKTGKHIMVEKPISTNLKDANEMIEECKKGNVKLSTCFVLRYFPFIIKAKELIEKNSIGKIIAIHINSIGDKPESYWTGGYSGRAKTDWRISKEKSGGGILIMNASHNIDYIRFITGFEAKRVYSEYGTFTTPAEVEDALFATILYENGVMGAIDASSCFRGVGKLQNPAVLADKIYGSEGQIILSDPLQIYTAKNFEGLKQNEWNEIKVEQTYDLRQKYVEEFVSTVREGKEPPITGEDGRKSLEIVVAAYESGRTHKPVDLITHK</sequence>
<evidence type="ECO:0008006" key="5">
    <source>
        <dbReference type="Google" id="ProtNLM"/>
    </source>
</evidence>
<dbReference type="InterPro" id="IPR052515">
    <property type="entry name" value="Gfo/Idh/MocA_Oxidoreductase"/>
</dbReference>
<feature type="domain" description="Gfo/Idh/MocA-like oxidoreductase N-terminal" evidence="1">
    <location>
        <begin position="18"/>
        <end position="132"/>
    </location>
</feature>
<dbReference type="PANTHER" id="PTHR43249:SF1">
    <property type="entry name" value="D-GLUCOSIDE 3-DEHYDROGENASE"/>
    <property type="match status" value="1"/>
</dbReference>
<accession>A0A2H9PD20</accession>
<dbReference type="Pfam" id="PF02894">
    <property type="entry name" value="GFO_IDH_MocA_C"/>
    <property type="match status" value="1"/>
</dbReference>
<evidence type="ECO:0000313" key="4">
    <source>
        <dbReference type="Proteomes" id="UP000234145"/>
    </source>
</evidence>
<name>A0A2H9PD20_9BACT</name>
<comment type="caution">
    <text evidence="3">The sequence shown here is derived from an EMBL/GenBank/DDBJ whole genome shotgun (WGS) entry which is preliminary data.</text>
</comment>
<dbReference type="Gene3D" id="3.40.50.720">
    <property type="entry name" value="NAD(P)-binding Rossmann-like Domain"/>
    <property type="match status" value="1"/>
</dbReference>
<dbReference type="SUPFAM" id="SSF51735">
    <property type="entry name" value="NAD(P)-binding Rossmann-fold domains"/>
    <property type="match status" value="1"/>
</dbReference>
<proteinExistence type="predicted"/>
<gene>
    <name evidence="3" type="ORF">COY51_03440</name>
</gene>
<dbReference type="InterPro" id="IPR000683">
    <property type="entry name" value="Gfo/Idh/MocA-like_OxRdtase_N"/>
</dbReference>
<dbReference type="SUPFAM" id="SSF55347">
    <property type="entry name" value="Glyceraldehyde-3-phosphate dehydrogenase-like, C-terminal domain"/>
    <property type="match status" value="1"/>
</dbReference>
<feature type="domain" description="Gfo/Idh/MocA-like oxidoreductase C-terminal" evidence="2">
    <location>
        <begin position="147"/>
        <end position="360"/>
    </location>
</feature>
<dbReference type="Proteomes" id="UP000234145">
    <property type="component" value="Unassembled WGS sequence"/>
</dbReference>
<protein>
    <recommendedName>
        <fullName evidence="5">Gfo/Idh/MocA family oxidoreductase</fullName>
    </recommendedName>
</protein>
<dbReference type="GO" id="GO:0000166">
    <property type="term" value="F:nucleotide binding"/>
    <property type="evidence" value="ECO:0007669"/>
    <property type="project" value="InterPro"/>
</dbReference>
<dbReference type="Gene3D" id="3.30.360.10">
    <property type="entry name" value="Dihydrodipicolinate Reductase, domain 2"/>
    <property type="match status" value="1"/>
</dbReference>
<evidence type="ECO:0000259" key="2">
    <source>
        <dbReference type="Pfam" id="PF02894"/>
    </source>
</evidence>